<name>A0A505IBW3_ASPNG</name>
<organism evidence="1 2">
    <name type="scientific">Aspergillus niger</name>
    <dbReference type="NCBI Taxonomy" id="5061"/>
    <lineage>
        <taxon>Eukaryota</taxon>
        <taxon>Fungi</taxon>
        <taxon>Dikarya</taxon>
        <taxon>Ascomycota</taxon>
        <taxon>Pezizomycotina</taxon>
        <taxon>Eurotiomycetes</taxon>
        <taxon>Eurotiomycetidae</taxon>
        <taxon>Eurotiales</taxon>
        <taxon>Aspergillaceae</taxon>
        <taxon>Aspergillus</taxon>
        <taxon>Aspergillus subgen. Circumdati</taxon>
    </lineage>
</organism>
<dbReference type="AlphaFoldDB" id="A0A505IBW3"/>
<dbReference type="EMBL" id="NKJJ02000003">
    <property type="protein sequence ID" value="TPR09411.1"/>
    <property type="molecule type" value="Genomic_DNA"/>
</dbReference>
<proteinExistence type="predicted"/>
<dbReference type="GO" id="GO:0016740">
    <property type="term" value="F:transferase activity"/>
    <property type="evidence" value="ECO:0007669"/>
    <property type="project" value="UniProtKB-KW"/>
</dbReference>
<comment type="caution">
    <text evidence="1">The sequence shown here is derived from an EMBL/GenBank/DDBJ whole genome shotgun (WGS) entry which is preliminary data.</text>
</comment>
<sequence length="117" mass="12779">MYLNLVYGMGRMQRDVVAIQAGSILCSQMGLSRPAEKLPNSYGLACELFSVLGGNSGTECISRITPSEAIFDGGAPRVSKDSEKGYLKYAHYRGLPLGLRLPAGNRDSDWFWRSQTG</sequence>
<evidence type="ECO:0000313" key="1">
    <source>
        <dbReference type="EMBL" id="TPR09411.1"/>
    </source>
</evidence>
<accession>A0A505IBW3</accession>
<keyword evidence="1" id="KW-0808">Transferase</keyword>
<dbReference type="Proteomes" id="UP000197666">
    <property type="component" value="Unassembled WGS sequence"/>
</dbReference>
<evidence type="ECO:0000313" key="2">
    <source>
        <dbReference type="Proteomes" id="UP000197666"/>
    </source>
</evidence>
<gene>
    <name evidence="1" type="ORF">CAN33_009050</name>
</gene>
<protein>
    <submittedName>
        <fullName evidence="1">Glu-tRNAGln amidotransferase C subunit family protein</fullName>
    </submittedName>
</protein>
<reference evidence="2" key="1">
    <citation type="submission" date="2018-10" db="EMBL/GenBank/DDBJ databases">
        <title>FDA dAtabase for Regulatory Grade micrObial Sequences (FDA-ARGOS): Supporting development and validation of Infectious Disease Dx tests.</title>
        <authorList>
            <person name="Kerrigan L."/>
            <person name="Tallon L."/>
            <person name="Sadzewicz L."/>
            <person name="Sengamalay N."/>
            <person name="Ott S."/>
            <person name="Godinez A."/>
            <person name="Nagaraj S."/>
            <person name="Vavikolanu K."/>
            <person name="Nadendla S."/>
            <person name="George J."/>
            <person name="Sichtig H."/>
        </authorList>
    </citation>
    <scope>NUCLEOTIDE SEQUENCE [LARGE SCALE GENOMIC DNA]</scope>
    <source>
        <strain evidence="2">FDAARGOS_311</strain>
    </source>
</reference>